<sequence>MSEGWLVVETLDGAARASVVADGARRKDWSSPLRARPGTMVGAAIQAVVGRCCVSRTAVHRTVPARRGAAELTIIGRPVVGAHGVVHAVQVWTGPTGVPVPAPRHVAGWAWDCDRSFAILGPNVEEWFHGTAADPTRRIQMATENFHHIERIDDIDGYLAVLAGAATRWQGMVTVVGEDGDRREAHTAVRRIEGPEPLVRGLFHDVTDVTPADPMPMPAAARLLAGQLDRGSGWVFVPNGVVYDWITPPLPPLDGWQQHLPEFRDRAPYDLAIAQIGAGAEHTACTVSLRFPDGDWIDTDTDIFGLAHGRIRHGLIQVRQRTP</sequence>
<dbReference type="Pfam" id="PF18007">
    <property type="entry name" value="Rv3651-like_N"/>
    <property type="match status" value="1"/>
</dbReference>
<proteinExistence type="predicted"/>
<dbReference type="RefSeq" id="WP_157079892.1">
    <property type="nucleotide sequence ID" value="NZ_CBCRUZ010000008.1"/>
</dbReference>
<dbReference type="EMBL" id="CP079105">
    <property type="protein sequence ID" value="QXQ13289.1"/>
    <property type="molecule type" value="Genomic_DNA"/>
</dbReference>
<feature type="domain" description="Rv3651-like N-terminal" evidence="1">
    <location>
        <begin position="5"/>
        <end position="102"/>
    </location>
</feature>
<evidence type="ECO:0000313" key="2">
    <source>
        <dbReference type="EMBL" id="QXQ13289.1"/>
    </source>
</evidence>
<dbReference type="Proteomes" id="UP000887023">
    <property type="component" value="Chromosome"/>
</dbReference>
<organism evidence="2 3">
    <name type="scientific">Skermania pinensis</name>
    <dbReference type="NCBI Taxonomy" id="39122"/>
    <lineage>
        <taxon>Bacteria</taxon>
        <taxon>Bacillati</taxon>
        <taxon>Actinomycetota</taxon>
        <taxon>Actinomycetes</taxon>
        <taxon>Mycobacteriales</taxon>
        <taxon>Gordoniaceae</taxon>
        <taxon>Skermania</taxon>
    </lineage>
</organism>
<keyword evidence="3" id="KW-1185">Reference proteome</keyword>
<evidence type="ECO:0000259" key="1">
    <source>
        <dbReference type="Pfam" id="PF18007"/>
    </source>
</evidence>
<protein>
    <submittedName>
        <fullName evidence="2">DUF5593 domain-containing protein</fullName>
    </submittedName>
</protein>
<dbReference type="InterPro" id="IPR041458">
    <property type="entry name" value="Rv3651-like_N"/>
</dbReference>
<gene>
    <name evidence="2" type="ORF">KV203_15655</name>
</gene>
<evidence type="ECO:0000313" key="3">
    <source>
        <dbReference type="Proteomes" id="UP000887023"/>
    </source>
</evidence>
<name>A0ABX8S642_9ACTN</name>
<accession>A0ABX8S642</accession>
<reference evidence="2" key="1">
    <citation type="submission" date="2021-07" db="EMBL/GenBank/DDBJ databases">
        <title>Candidatus Kaistella beijingensis sp. nov. isolated from a municipal wastewater treatment plant is involved in sludge foaming.</title>
        <authorList>
            <person name="Song Y."/>
            <person name="Liu S.-J."/>
        </authorList>
    </citation>
    <scope>NUCLEOTIDE SEQUENCE</scope>
    <source>
        <strain evidence="2">DSM 43998</strain>
    </source>
</reference>